<dbReference type="Pfam" id="PF06114">
    <property type="entry name" value="Peptidase_M78"/>
    <property type="match status" value="1"/>
</dbReference>
<dbReference type="AlphaFoldDB" id="Q24MN3"/>
<dbReference type="HOGENOM" id="CLU_137904_0_0_9"/>
<dbReference type="STRING" id="138119.DSY4920"/>
<sequence>MCALKSGINRGEDMTLYETLCAELAQQEVGVYEVSLLPKIKGLYCDKIIWLNRNIETEREKACTLAEEQAHYLTSVGDILDQHKVRNRKQERLARRMAYEKLIPLQSFVGASREGIRSRYEFAEYMDVTEGFLEDALAYYKEKYGPRVELANYLICFEPLEVIELFDER</sequence>
<name>Q24MN3_DESHY</name>
<dbReference type="EMBL" id="AP008230">
    <property type="protein sequence ID" value="BAE86709.1"/>
    <property type="molecule type" value="Genomic_DNA"/>
</dbReference>
<organism evidence="2 3">
    <name type="scientific">Desulfitobacterium hafniense (strain Y51)</name>
    <dbReference type="NCBI Taxonomy" id="138119"/>
    <lineage>
        <taxon>Bacteria</taxon>
        <taxon>Bacillati</taxon>
        <taxon>Bacillota</taxon>
        <taxon>Clostridia</taxon>
        <taxon>Eubacteriales</taxon>
        <taxon>Desulfitobacteriaceae</taxon>
        <taxon>Desulfitobacterium</taxon>
    </lineage>
</organism>
<accession>Q24MN3</accession>
<evidence type="ECO:0000313" key="2">
    <source>
        <dbReference type="EMBL" id="BAE86709.1"/>
    </source>
</evidence>
<dbReference type="InterPro" id="IPR010359">
    <property type="entry name" value="IrrE_HExxH"/>
</dbReference>
<proteinExistence type="predicted"/>
<dbReference type="Proteomes" id="UP000001946">
    <property type="component" value="Chromosome"/>
</dbReference>
<evidence type="ECO:0000313" key="3">
    <source>
        <dbReference type="Proteomes" id="UP000001946"/>
    </source>
</evidence>
<protein>
    <recommendedName>
        <fullName evidence="1">IrrE N-terminal-like domain-containing protein</fullName>
    </recommendedName>
</protein>
<keyword evidence="3" id="KW-1185">Reference proteome</keyword>
<evidence type="ECO:0000259" key="1">
    <source>
        <dbReference type="Pfam" id="PF06114"/>
    </source>
</evidence>
<dbReference type="KEGG" id="dsy:DSY4920"/>
<dbReference type="eggNOG" id="COG2856">
    <property type="taxonomic scope" value="Bacteria"/>
</dbReference>
<reference evidence="2 3" key="1">
    <citation type="journal article" date="2006" name="J. Bacteriol.">
        <title>Complete genome sequence of the dehalorespiring bacterium Desulfitobacterium hafniense Y51 and comparison with Dehalococcoides ethenogenes 195.</title>
        <authorList>
            <person name="Nonaka H."/>
            <person name="Keresztes G."/>
            <person name="Shinoda Y."/>
            <person name="Ikenaga Y."/>
            <person name="Abe M."/>
            <person name="Naito K."/>
            <person name="Inatomi K."/>
            <person name="Furukawa K."/>
            <person name="Inui M."/>
            <person name="Yukawa H."/>
        </authorList>
    </citation>
    <scope>NUCLEOTIDE SEQUENCE [LARGE SCALE GENOMIC DNA]</scope>
    <source>
        <strain evidence="2 3">Y51</strain>
    </source>
</reference>
<gene>
    <name evidence="2" type="ordered locus">DSY4920</name>
</gene>
<feature type="domain" description="IrrE N-terminal-like" evidence="1">
    <location>
        <begin position="46"/>
        <end position="134"/>
    </location>
</feature>